<sequence length="217" mass="22991">MPATYVTAATLKASLGVGTLYDSYTWIEDTCQAAQDLINGFLWFDSAPVVGTALVDNVATVMIANPGIFTTGESVTIAGAGSTFNGTYTITGTVPFSTGTANILPAFNMQLNYWQFPQGYSFIQYAKTAANQNFRRVLPYGTMTGDDTKTATYANTPAINAAALMLAENIWTARFSTQNGGTSVDGYSPSPFKMSNTLMASIRGLLAPYLSPAAMVG</sequence>
<reference evidence="1" key="1">
    <citation type="submission" date="2020-05" db="EMBL/GenBank/DDBJ databases">
        <authorList>
            <person name="Chiriac C."/>
            <person name="Salcher M."/>
            <person name="Ghai R."/>
            <person name="Kavagutti S V."/>
        </authorList>
    </citation>
    <scope>NUCLEOTIDE SEQUENCE</scope>
</reference>
<evidence type="ECO:0000313" key="1">
    <source>
        <dbReference type="EMBL" id="CAB4180046.1"/>
    </source>
</evidence>
<gene>
    <name evidence="1" type="ORF">UFOVP1041_2</name>
</gene>
<dbReference type="EMBL" id="LR796990">
    <property type="protein sequence ID" value="CAB4180046.1"/>
    <property type="molecule type" value="Genomic_DNA"/>
</dbReference>
<name>A0A6J5QCF3_9CAUD</name>
<proteinExistence type="predicted"/>
<protein>
    <submittedName>
        <fullName evidence="1">Uncharacterized protein</fullName>
    </submittedName>
</protein>
<organism evidence="1">
    <name type="scientific">uncultured Caudovirales phage</name>
    <dbReference type="NCBI Taxonomy" id="2100421"/>
    <lineage>
        <taxon>Viruses</taxon>
        <taxon>Duplodnaviria</taxon>
        <taxon>Heunggongvirae</taxon>
        <taxon>Uroviricota</taxon>
        <taxon>Caudoviricetes</taxon>
        <taxon>Peduoviridae</taxon>
        <taxon>Maltschvirus</taxon>
        <taxon>Maltschvirus maltsch</taxon>
    </lineage>
</organism>
<accession>A0A6J5QCF3</accession>